<dbReference type="EMBL" id="CP034593">
    <property type="protein sequence ID" value="AZQ76620.1"/>
    <property type="molecule type" value="Genomic_DNA"/>
</dbReference>
<keyword evidence="4" id="KW-0645">Protease</keyword>
<evidence type="ECO:0000256" key="6">
    <source>
        <dbReference type="ARBA" id="ARBA00022807"/>
    </source>
</evidence>
<keyword evidence="5" id="KW-0378">Hydrolase</keyword>
<dbReference type="KEGG" id="flh:EJ997_03930"/>
<evidence type="ECO:0000256" key="2">
    <source>
        <dbReference type="ARBA" id="ARBA00019191"/>
    </source>
</evidence>
<dbReference type="GO" id="GO:0005829">
    <property type="term" value="C:cytosol"/>
    <property type="evidence" value="ECO:0007669"/>
    <property type="project" value="InterPro"/>
</dbReference>
<keyword evidence="10" id="KW-1185">Reference proteome</keyword>
<evidence type="ECO:0000256" key="5">
    <source>
        <dbReference type="ARBA" id="ARBA00022801"/>
    </source>
</evidence>
<dbReference type="PANTHER" id="PTHR23402">
    <property type="entry name" value="PROTEASE FAMILY C15 PYROGLUTAMYL-PEPTIDASE I-RELATED"/>
    <property type="match status" value="1"/>
</dbReference>
<dbReference type="PANTHER" id="PTHR23402:SF1">
    <property type="entry name" value="PYROGLUTAMYL-PEPTIDASE I"/>
    <property type="match status" value="1"/>
</dbReference>
<name>A0A3Q9G6T4_9ACTO</name>
<gene>
    <name evidence="9" type="ORF">EJ997_03930</name>
</gene>
<reference evidence="9 10" key="1">
    <citation type="submission" date="2018-12" db="EMBL/GenBank/DDBJ databases">
        <title>Complete genome sequence of Flaviflexus sp. H23T48.</title>
        <authorList>
            <person name="Bae J.-W."/>
            <person name="Lee J.-Y."/>
        </authorList>
    </citation>
    <scope>NUCLEOTIDE SEQUENCE [LARGE SCALE GENOMIC DNA]</scope>
    <source>
        <strain evidence="9 10">H23T48</strain>
    </source>
</reference>
<sequence length="178" mass="18993">MILITGFGPFGEKGSVAHRENPSEALANAAGEKLGARTEILPVRFDIGEKVPELVSGADLVLSIGVAGGRTVPRLEKLGVNWQEARTADVTGLTPSGQKIFDDGPDFLASGWDLDRIASECGIEISLSAGTYVCNTLSYSLYRHHGNSCFLHIPPAEHLALEEGVELVERIVECCMSA</sequence>
<evidence type="ECO:0000256" key="8">
    <source>
        <dbReference type="ARBA" id="ARBA00031559"/>
    </source>
</evidence>
<organism evidence="9 10">
    <name type="scientific">Flaviflexus ciconiae</name>
    <dbReference type="NCBI Taxonomy" id="2496867"/>
    <lineage>
        <taxon>Bacteria</taxon>
        <taxon>Bacillati</taxon>
        <taxon>Actinomycetota</taxon>
        <taxon>Actinomycetes</taxon>
        <taxon>Actinomycetales</taxon>
        <taxon>Actinomycetaceae</taxon>
        <taxon>Flaviflexus</taxon>
    </lineage>
</organism>
<evidence type="ECO:0000256" key="4">
    <source>
        <dbReference type="ARBA" id="ARBA00022670"/>
    </source>
</evidence>
<evidence type="ECO:0000256" key="3">
    <source>
        <dbReference type="ARBA" id="ARBA00022490"/>
    </source>
</evidence>
<comment type="similarity">
    <text evidence="1">Belongs to the peptidase C15 family.</text>
</comment>
<dbReference type="SUPFAM" id="SSF53182">
    <property type="entry name" value="Pyrrolidone carboxyl peptidase (pyroglutamate aminopeptidase)"/>
    <property type="match status" value="1"/>
</dbReference>
<evidence type="ECO:0000256" key="7">
    <source>
        <dbReference type="ARBA" id="ARBA00030836"/>
    </source>
</evidence>
<dbReference type="Proteomes" id="UP000280344">
    <property type="component" value="Chromosome"/>
</dbReference>
<dbReference type="Gene3D" id="3.40.630.20">
    <property type="entry name" value="Peptidase C15, pyroglutamyl peptidase I-like"/>
    <property type="match status" value="1"/>
</dbReference>
<dbReference type="AlphaFoldDB" id="A0A3Q9G6T4"/>
<evidence type="ECO:0000313" key="10">
    <source>
        <dbReference type="Proteomes" id="UP000280344"/>
    </source>
</evidence>
<evidence type="ECO:0000256" key="1">
    <source>
        <dbReference type="ARBA" id="ARBA00006641"/>
    </source>
</evidence>
<keyword evidence="6" id="KW-0788">Thiol protease</keyword>
<dbReference type="InterPro" id="IPR000816">
    <property type="entry name" value="Peptidase_C15"/>
</dbReference>
<dbReference type="RefSeq" id="WP_126703428.1">
    <property type="nucleotide sequence ID" value="NZ_CP034593.1"/>
</dbReference>
<dbReference type="InterPro" id="IPR036440">
    <property type="entry name" value="Peptidase_C15-like_sf"/>
</dbReference>
<proteinExistence type="inferred from homology"/>
<dbReference type="OrthoDB" id="9812943at2"/>
<accession>A0A3Q9G6T4</accession>
<evidence type="ECO:0000313" key="9">
    <source>
        <dbReference type="EMBL" id="AZQ76620.1"/>
    </source>
</evidence>
<dbReference type="Pfam" id="PF01470">
    <property type="entry name" value="Peptidase_C15"/>
    <property type="match status" value="1"/>
</dbReference>
<protein>
    <recommendedName>
        <fullName evidence="2">Pyrrolidone-carboxylate peptidase</fullName>
    </recommendedName>
    <alternativeName>
        <fullName evidence="7">5-oxoprolyl-peptidase</fullName>
    </alternativeName>
    <alternativeName>
        <fullName evidence="8">Pyroglutamyl-peptidase I</fullName>
    </alternativeName>
</protein>
<keyword evidence="3" id="KW-0963">Cytoplasm</keyword>
<dbReference type="GO" id="GO:0006508">
    <property type="term" value="P:proteolysis"/>
    <property type="evidence" value="ECO:0007669"/>
    <property type="project" value="UniProtKB-KW"/>
</dbReference>
<dbReference type="GO" id="GO:0016920">
    <property type="term" value="F:pyroglutamyl-peptidase activity"/>
    <property type="evidence" value="ECO:0007669"/>
    <property type="project" value="InterPro"/>
</dbReference>
<dbReference type="PRINTS" id="PR00706">
    <property type="entry name" value="PYROGLUPTASE"/>
</dbReference>
<dbReference type="InterPro" id="IPR016125">
    <property type="entry name" value="Peptidase_C15-like"/>
</dbReference>